<evidence type="ECO:0000313" key="1">
    <source>
        <dbReference type="EMBL" id="KLU65728.1"/>
    </source>
</evidence>
<evidence type="ECO:0000313" key="2">
    <source>
        <dbReference type="Proteomes" id="UP000036356"/>
    </source>
</evidence>
<dbReference type="Proteomes" id="UP000036356">
    <property type="component" value="Unassembled WGS sequence"/>
</dbReference>
<dbReference type="STRING" id="476652.DEAC_c23580"/>
<dbReference type="RefSeq" id="WP_047810208.1">
    <property type="nucleotide sequence ID" value="NZ_LDZY01000007.1"/>
</dbReference>
<proteinExistence type="predicted"/>
<reference evidence="1 2" key="1">
    <citation type="submission" date="2015-06" db="EMBL/GenBank/DDBJ databases">
        <title>Draft genome of the moderately acidophilic sulfate reducer Candidatus Desulfosporosinus acididurans strain M1.</title>
        <authorList>
            <person name="Poehlein A."/>
            <person name="Petzsch P."/>
            <person name="Johnson B.D."/>
            <person name="Schloemann M."/>
            <person name="Daniel R."/>
            <person name="Muehling M."/>
        </authorList>
    </citation>
    <scope>NUCLEOTIDE SEQUENCE [LARGE SCALE GENOMIC DNA]</scope>
    <source>
        <strain evidence="1 2">M1</strain>
    </source>
</reference>
<dbReference type="AlphaFoldDB" id="A0A0J1FRV2"/>
<sequence>MEGYKEQQQETMYHDLRNAYYTGCFAQVEKPKELYDKIIESIESKPQSGEEMFHFLKSMVSGNGNTQAYPFDSQFTIPLKLTPAFDVGVFSYIYSMDEDSLELCLPDVSLSLNGELLKPANGIYHLKPGLVKINYGGQVYTIMLVKTSSRGGR</sequence>
<gene>
    <name evidence="1" type="ORF">DEAC_c23580</name>
</gene>
<name>A0A0J1FRV2_9FIRM</name>
<dbReference type="PATRIC" id="fig|476652.3.peg.2451"/>
<organism evidence="1 2">
    <name type="scientific">Desulfosporosinus acididurans</name>
    <dbReference type="NCBI Taxonomy" id="476652"/>
    <lineage>
        <taxon>Bacteria</taxon>
        <taxon>Bacillati</taxon>
        <taxon>Bacillota</taxon>
        <taxon>Clostridia</taxon>
        <taxon>Eubacteriales</taxon>
        <taxon>Desulfitobacteriaceae</taxon>
        <taxon>Desulfosporosinus</taxon>
    </lineage>
</organism>
<keyword evidence="2" id="KW-1185">Reference proteome</keyword>
<comment type="caution">
    <text evidence="1">The sequence shown here is derived from an EMBL/GenBank/DDBJ whole genome shotgun (WGS) entry which is preliminary data.</text>
</comment>
<dbReference type="EMBL" id="LDZY01000007">
    <property type="protein sequence ID" value="KLU65728.1"/>
    <property type="molecule type" value="Genomic_DNA"/>
</dbReference>
<protein>
    <submittedName>
        <fullName evidence="1">Uncharacterized protein</fullName>
    </submittedName>
</protein>
<accession>A0A0J1FRV2</accession>